<dbReference type="InterPro" id="IPR049012">
    <property type="entry name" value="Mutator_transp_dom"/>
</dbReference>
<protein>
    <recommendedName>
        <fullName evidence="2">Mutator-like transposase domain-containing protein</fullName>
    </recommendedName>
</protein>
<dbReference type="Pfam" id="PF20700">
    <property type="entry name" value="Mutator"/>
    <property type="match status" value="2"/>
</dbReference>
<dbReference type="Proteomes" id="UP000241769">
    <property type="component" value="Unassembled WGS sequence"/>
</dbReference>
<evidence type="ECO:0000313" key="3">
    <source>
        <dbReference type="EMBL" id="PRP78500.1"/>
    </source>
</evidence>
<feature type="region of interest" description="Disordered" evidence="1">
    <location>
        <begin position="740"/>
        <end position="770"/>
    </location>
</feature>
<name>A0A2P6N3G5_9EUKA</name>
<feature type="domain" description="Mutator-like transposase" evidence="2">
    <location>
        <begin position="109"/>
        <end position="362"/>
    </location>
</feature>
<dbReference type="EMBL" id="MDYQ01000220">
    <property type="protein sequence ID" value="PRP78500.1"/>
    <property type="molecule type" value="Genomic_DNA"/>
</dbReference>
<accession>A0A2P6N3G5</accession>
<sequence>EREAALRRAKSEVTCGNIDAMFAQNRQCRSPRRLNRGGEKVSQYLDGQRDPIARAMIQCKGSNRCKLLSLETCFVPEHSLNDLDPSMMDIPLLPDIEPAQQLELENESFRLIHFHTMINFITTFCFCQCNGRWRYDKEDTKYGLSTRLHFSCSRCLDCQAWDTSPQIKLRDQSHTKERAHKEPKNQPLINVRATLASITLGGGASLLDRLFGFLHVPHLMTHRTFDKISRKIGSIIGIIAEESKEKSHHTEVSLSEEAGAAVNFVLSKKNIPLVHITGSYDACWSKRSHTHHGSASAGTGVVIGQKSHKVILHRVRCKECDICRVGEEKVAKGVWKKVKDHYCSRNWHQSAKAMEADIAVQIPVCRNIYGTLRMSLDPLRNSEESKEKSRHTEVSLSEEAGAAVNFVLSKKNIPLVHITGSYDACWSKRSHMHHGSASAGTGVVIGQKSHKVILHGVRCKECDICRVGEEKVAKGVWKKVKDHYCSRNWHQSAKAMEADIVVQCFLEASDHGMIISTLIGDEDSSVQKHLRDLEDVIGPIEKLSDFTHIKRNFGSQLYGLHASFKGIKMERGKAFNPDKIKRIQSAFCMAVKQNVGDWEGLQQNLRTIVPHYYGEHTHCGEWCKGRGNPQWQSILNHTGLRSQLNSIIETFACDVNARKIAHMSSSQQNETFNSVLRHYSPKDTNKGRSVAYTSCVDLAIIHFNEGSSAAYKMIAERCQVPLSQQFVDRLARTTGYHATYKSSEKRKRQRAELKGQKTSQKKRRVMGPSYSTGMGIANGFRESQRLKRPTTRIVLAHQSSREAIKRRAVVRIKLASHSEFYGIVLP</sequence>
<evidence type="ECO:0000313" key="4">
    <source>
        <dbReference type="Proteomes" id="UP000241769"/>
    </source>
</evidence>
<gene>
    <name evidence="3" type="ORF">PROFUN_13575</name>
</gene>
<evidence type="ECO:0000259" key="2">
    <source>
        <dbReference type="Pfam" id="PF20700"/>
    </source>
</evidence>
<dbReference type="OrthoDB" id="6126764at2759"/>
<feature type="non-terminal residue" evidence="3">
    <location>
        <position position="1"/>
    </location>
</feature>
<reference evidence="3 4" key="1">
    <citation type="journal article" date="2018" name="Genome Biol. Evol.">
        <title>Multiple Roots of Fruiting Body Formation in Amoebozoa.</title>
        <authorList>
            <person name="Hillmann F."/>
            <person name="Forbes G."/>
            <person name="Novohradska S."/>
            <person name="Ferling I."/>
            <person name="Riege K."/>
            <person name="Groth M."/>
            <person name="Westermann M."/>
            <person name="Marz M."/>
            <person name="Spaller T."/>
            <person name="Winckler T."/>
            <person name="Schaap P."/>
            <person name="Glockner G."/>
        </authorList>
    </citation>
    <scope>NUCLEOTIDE SEQUENCE [LARGE SCALE GENOMIC DNA]</scope>
    <source>
        <strain evidence="3 4">Jena</strain>
    </source>
</reference>
<organism evidence="3 4">
    <name type="scientific">Planoprotostelium fungivorum</name>
    <dbReference type="NCBI Taxonomy" id="1890364"/>
    <lineage>
        <taxon>Eukaryota</taxon>
        <taxon>Amoebozoa</taxon>
        <taxon>Evosea</taxon>
        <taxon>Variosea</taxon>
        <taxon>Cavosteliida</taxon>
        <taxon>Cavosteliaceae</taxon>
        <taxon>Planoprotostelium</taxon>
    </lineage>
</organism>
<comment type="caution">
    <text evidence="3">The sequence shown here is derived from an EMBL/GenBank/DDBJ whole genome shotgun (WGS) entry which is preliminary data.</text>
</comment>
<proteinExistence type="predicted"/>
<keyword evidence="4" id="KW-1185">Reference proteome</keyword>
<dbReference type="InParanoid" id="A0A2P6N3G5"/>
<dbReference type="STRING" id="1890364.A0A2P6N3G5"/>
<evidence type="ECO:0000256" key="1">
    <source>
        <dbReference type="SAM" id="MobiDB-lite"/>
    </source>
</evidence>
<dbReference type="AlphaFoldDB" id="A0A2P6N3G5"/>
<feature type="domain" description="Mutator-like transposase" evidence="2">
    <location>
        <begin position="409"/>
        <end position="623"/>
    </location>
</feature>